<dbReference type="PANTHER" id="PTHR34202:SF1">
    <property type="entry name" value="UPF0548 PROTEIN"/>
    <property type="match status" value="1"/>
</dbReference>
<dbReference type="AlphaFoldDB" id="A0A4S4FXZ8"/>
<dbReference type="EMBL" id="SSSN01000003">
    <property type="protein sequence ID" value="THG35181.1"/>
    <property type="molecule type" value="Genomic_DNA"/>
</dbReference>
<dbReference type="Pfam" id="PF09348">
    <property type="entry name" value="DUF1990"/>
    <property type="match status" value="2"/>
</dbReference>
<gene>
    <name evidence="2" type="ORF">E6C70_03710</name>
</gene>
<name>A0A4S4FXZ8_9MICO</name>
<evidence type="ECO:0000313" key="3">
    <source>
        <dbReference type="Proteomes" id="UP000307380"/>
    </source>
</evidence>
<organism evidence="2 3">
    <name type="scientific">Orlajensenia flava</name>
    <dbReference type="NCBI Taxonomy" id="2565934"/>
    <lineage>
        <taxon>Bacteria</taxon>
        <taxon>Bacillati</taxon>
        <taxon>Actinomycetota</taxon>
        <taxon>Actinomycetes</taxon>
        <taxon>Micrococcales</taxon>
        <taxon>Microbacteriaceae</taxon>
        <taxon>Orlajensenia</taxon>
    </lineage>
</organism>
<dbReference type="PANTHER" id="PTHR34202">
    <property type="entry name" value="UPF0548 PROTEIN"/>
    <property type="match status" value="1"/>
</dbReference>
<accession>A0A4S4FXZ8</accession>
<dbReference type="OrthoDB" id="120660at2"/>
<comment type="caution">
    <text evidence="2">The sequence shown here is derived from an EMBL/GenBank/DDBJ whole genome shotgun (WGS) entry which is preliminary data.</text>
</comment>
<dbReference type="PIRSF" id="PIRSF010260">
    <property type="entry name" value="UCP010260"/>
    <property type="match status" value="1"/>
</dbReference>
<dbReference type="InterPro" id="IPR018960">
    <property type="entry name" value="DUF1990"/>
</dbReference>
<feature type="domain" description="DUF1990" evidence="1">
    <location>
        <begin position="12"/>
        <end position="77"/>
    </location>
</feature>
<proteinExistence type="predicted"/>
<evidence type="ECO:0000259" key="1">
    <source>
        <dbReference type="Pfam" id="PF09348"/>
    </source>
</evidence>
<reference evidence="2 3" key="1">
    <citation type="submission" date="2019-04" db="EMBL/GenBank/DDBJ databases">
        <authorList>
            <person name="Jiang L."/>
        </authorList>
    </citation>
    <scope>NUCLEOTIDE SEQUENCE [LARGE SCALE GENOMIC DNA]</scope>
    <source>
        <strain evidence="2 3">YIM 131861</strain>
    </source>
</reference>
<feature type="domain" description="DUF1990" evidence="1">
    <location>
        <begin position="109"/>
        <end position="208"/>
    </location>
</feature>
<evidence type="ECO:0000313" key="2">
    <source>
        <dbReference type="EMBL" id="THG35181.1"/>
    </source>
</evidence>
<sequence length="216" mass="23617">MPRSTFVGQPVTYGSIGATLAPDLMQYPPKGYRPEEHSVRLGSGAERFATASASLMTWGVQRGSGIEITDTRAGSGEQYVGLAFNADGSPLAEQPLPHAEERFGPDGSPYITPGMTAVLKLRVWGLTFHAPVRVVYVLDEATRTGFGYGTMKGHPESGEEAWVLEHREDDSVWLTIRVFSKPAKLRYRIAAPILRSVQKKYTKRYLRALHPAAAAG</sequence>
<keyword evidence="3" id="KW-1185">Reference proteome</keyword>
<dbReference type="InterPro" id="IPR014457">
    <property type="entry name" value="UCP010260"/>
</dbReference>
<dbReference type="Proteomes" id="UP000307380">
    <property type="component" value="Unassembled WGS sequence"/>
</dbReference>
<protein>
    <submittedName>
        <fullName evidence="2">DUF1990 domain-containing protein</fullName>
    </submittedName>
</protein>
<dbReference type="RefSeq" id="WP_136422319.1">
    <property type="nucleotide sequence ID" value="NZ_OZ241748.1"/>
</dbReference>